<dbReference type="Gene3D" id="3.20.20.80">
    <property type="entry name" value="Glycosidases"/>
    <property type="match status" value="1"/>
</dbReference>
<dbReference type="Proteomes" id="UP001054945">
    <property type="component" value="Unassembled WGS sequence"/>
</dbReference>
<dbReference type="PANTHER" id="PTHR23421">
    <property type="entry name" value="BETA-GALACTOSIDASE RELATED"/>
    <property type="match status" value="1"/>
</dbReference>
<reference evidence="3 4" key="1">
    <citation type="submission" date="2021-06" db="EMBL/GenBank/DDBJ databases">
        <title>Caerostris extrusa draft genome.</title>
        <authorList>
            <person name="Kono N."/>
            <person name="Arakawa K."/>
        </authorList>
    </citation>
    <scope>NUCLEOTIDE SEQUENCE [LARGE SCALE GENOMIC DNA]</scope>
</reference>
<dbReference type="SUPFAM" id="SSF51445">
    <property type="entry name" value="(Trans)glycosidases"/>
    <property type="match status" value="1"/>
</dbReference>
<name>A0AAV4T2W7_CAEEX</name>
<dbReference type="EMBL" id="BPLR01010406">
    <property type="protein sequence ID" value="GIY39110.1"/>
    <property type="molecule type" value="Genomic_DNA"/>
</dbReference>
<dbReference type="InterPro" id="IPR001944">
    <property type="entry name" value="Glycoside_Hdrlase_35"/>
</dbReference>
<keyword evidence="4" id="KW-1185">Reference proteome</keyword>
<comment type="caution">
    <text evidence="3">The sequence shown here is derived from an EMBL/GenBank/DDBJ whole genome shotgun (WGS) entry which is preliminary data.</text>
</comment>
<evidence type="ECO:0000256" key="1">
    <source>
        <dbReference type="ARBA" id="ARBA00009809"/>
    </source>
</evidence>
<dbReference type="PRINTS" id="PR00742">
    <property type="entry name" value="GLHYDRLASE35"/>
</dbReference>
<dbReference type="Pfam" id="PF01301">
    <property type="entry name" value="Glyco_hydro_35"/>
    <property type="match status" value="1"/>
</dbReference>
<accession>A0AAV4T2W7</accession>
<comment type="similarity">
    <text evidence="1">Belongs to the glycosyl hydrolase 35 family.</text>
</comment>
<organism evidence="3 4">
    <name type="scientific">Caerostris extrusa</name>
    <name type="common">Bark spider</name>
    <name type="synonym">Caerostris bankana</name>
    <dbReference type="NCBI Taxonomy" id="172846"/>
    <lineage>
        <taxon>Eukaryota</taxon>
        <taxon>Metazoa</taxon>
        <taxon>Ecdysozoa</taxon>
        <taxon>Arthropoda</taxon>
        <taxon>Chelicerata</taxon>
        <taxon>Arachnida</taxon>
        <taxon>Araneae</taxon>
        <taxon>Araneomorphae</taxon>
        <taxon>Entelegynae</taxon>
        <taxon>Araneoidea</taxon>
        <taxon>Araneidae</taxon>
        <taxon>Caerostris</taxon>
    </lineage>
</organism>
<sequence>MVLNDWKKQMIIIRKAKSSLVSANVTLNFDQLRYTQAEGPLVNSEFYPGYLDRWGHPHSTKTTESVVKTLTEMLSMNASVNFYLFHGGTSYGFTAGSNIINNAFQACITSYDYDAPLSEAGDPHTEVLCTSGKL</sequence>
<evidence type="ECO:0000313" key="3">
    <source>
        <dbReference type="EMBL" id="GIY39110.1"/>
    </source>
</evidence>
<evidence type="ECO:0000313" key="4">
    <source>
        <dbReference type="Proteomes" id="UP001054945"/>
    </source>
</evidence>
<dbReference type="GO" id="GO:0005975">
    <property type="term" value="P:carbohydrate metabolic process"/>
    <property type="evidence" value="ECO:0007669"/>
    <property type="project" value="InterPro"/>
</dbReference>
<dbReference type="Gene3D" id="2.60.120.260">
    <property type="entry name" value="Galactose-binding domain-like"/>
    <property type="match status" value="1"/>
</dbReference>
<dbReference type="InterPro" id="IPR017853">
    <property type="entry name" value="GH"/>
</dbReference>
<proteinExistence type="inferred from homology"/>
<dbReference type="AlphaFoldDB" id="A0AAV4T2W7"/>
<feature type="domain" description="Glycoside hydrolase 35 catalytic" evidence="2">
    <location>
        <begin position="16"/>
        <end position="124"/>
    </location>
</feature>
<gene>
    <name evidence="3" type="primary">GLB1L</name>
    <name evidence="3" type="ORF">CEXT_547501</name>
</gene>
<protein>
    <submittedName>
        <fullName evidence="3">Beta-galactosidase-1-like protein</fullName>
    </submittedName>
</protein>
<dbReference type="GO" id="GO:0004553">
    <property type="term" value="F:hydrolase activity, hydrolyzing O-glycosyl compounds"/>
    <property type="evidence" value="ECO:0007669"/>
    <property type="project" value="InterPro"/>
</dbReference>
<evidence type="ECO:0000259" key="2">
    <source>
        <dbReference type="Pfam" id="PF01301"/>
    </source>
</evidence>
<dbReference type="InterPro" id="IPR031330">
    <property type="entry name" value="Gly_Hdrlase_35_cat"/>
</dbReference>